<name>A0ABT9G086_LEPDI</name>
<evidence type="ECO:0000313" key="1">
    <source>
        <dbReference type="EMBL" id="MDP4299835.1"/>
    </source>
</evidence>
<sequence length="46" mass="5070">MIGAAALAAKEQNHGPGEGSASYHISHFFRLNRQIKAKLRQSSKDF</sequence>
<reference evidence="1 2" key="1">
    <citation type="submission" date="2023-08" db="EMBL/GenBank/DDBJ databases">
        <authorList>
            <person name="Roldan D.M."/>
            <person name="Menes R.J."/>
        </authorList>
    </citation>
    <scope>NUCLEOTIDE SEQUENCE [LARGE SCALE GENOMIC DNA]</scope>
    <source>
        <strain evidence="1 2">CCM 2812</strain>
    </source>
</reference>
<accession>A0ABT9G086</accession>
<keyword evidence="2" id="KW-1185">Reference proteome</keyword>
<dbReference type="Proteomes" id="UP001235760">
    <property type="component" value="Unassembled WGS sequence"/>
</dbReference>
<gene>
    <name evidence="1" type="ORF">Q8X39_04260</name>
</gene>
<comment type="caution">
    <text evidence="1">The sequence shown here is derived from an EMBL/GenBank/DDBJ whole genome shotgun (WGS) entry which is preliminary data.</text>
</comment>
<organism evidence="1 2">
    <name type="scientific">Leptothrix discophora</name>
    <dbReference type="NCBI Taxonomy" id="89"/>
    <lineage>
        <taxon>Bacteria</taxon>
        <taxon>Pseudomonadati</taxon>
        <taxon>Pseudomonadota</taxon>
        <taxon>Betaproteobacteria</taxon>
        <taxon>Burkholderiales</taxon>
        <taxon>Sphaerotilaceae</taxon>
        <taxon>Leptothrix</taxon>
    </lineage>
</organism>
<evidence type="ECO:0000313" key="2">
    <source>
        <dbReference type="Proteomes" id="UP001235760"/>
    </source>
</evidence>
<dbReference type="RefSeq" id="WP_305748394.1">
    <property type="nucleotide sequence ID" value="NZ_JAUZEE010000002.1"/>
</dbReference>
<dbReference type="EMBL" id="JAUZEE010000002">
    <property type="protein sequence ID" value="MDP4299835.1"/>
    <property type="molecule type" value="Genomic_DNA"/>
</dbReference>
<proteinExistence type="predicted"/>
<protein>
    <submittedName>
        <fullName evidence="1">Uncharacterized protein</fullName>
    </submittedName>
</protein>